<reference evidence="2 3" key="1">
    <citation type="submission" date="2017-02" db="EMBL/GenBank/DDBJ databases">
        <authorList>
            <person name="Peterson S.W."/>
        </authorList>
    </citation>
    <scope>NUCLEOTIDE SEQUENCE [LARGE SCALE GENOMIC DNA]</scope>
    <source>
        <strain evidence="2 3">LMG 22410</strain>
    </source>
</reference>
<name>A0A1R4GKU9_9MICO</name>
<proteinExistence type="predicted"/>
<dbReference type="EMBL" id="FUHU01000045">
    <property type="protein sequence ID" value="SJM68562.1"/>
    <property type="molecule type" value="Genomic_DNA"/>
</dbReference>
<dbReference type="Gene3D" id="1.20.120.450">
    <property type="entry name" value="dinb family like domain"/>
    <property type="match status" value="1"/>
</dbReference>
<organism evidence="2 3">
    <name type="scientific">Agrococcus casei LMG 22410</name>
    <dbReference type="NCBI Taxonomy" id="1255656"/>
    <lineage>
        <taxon>Bacteria</taxon>
        <taxon>Bacillati</taxon>
        <taxon>Actinomycetota</taxon>
        <taxon>Actinomycetes</taxon>
        <taxon>Micrococcales</taxon>
        <taxon>Microbacteriaceae</taxon>
        <taxon>Agrococcus</taxon>
    </lineage>
</organism>
<sequence>MTDMKATEVLIDLASRPIDAAERLRPKLSPTTLNAHPQNHDNSVAWLFWHSAREIDAQTADLAGTDQIWHANGFDKRFDLGPASDTIGYGHTAEEARAITTDDADLLLAYLRESTDALVAYVQTLSDADLDDVIDESWDPPVTRGVRIASIIDDAAQHIGQAAYVLGMPL</sequence>
<feature type="domain" description="DinB-like" evidence="1">
    <location>
        <begin position="27"/>
        <end position="162"/>
    </location>
</feature>
<keyword evidence="3" id="KW-1185">Reference proteome</keyword>
<gene>
    <name evidence="2" type="ORF">CZ674_12690</name>
</gene>
<accession>A0A1R4GKU9</accession>
<evidence type="ECO:0000259" key="1">
    <source>
        <dbReference type="Pfam" id="PF12867"/>
    </source>
</evidence>
<protein>
    <recommendedName>
        <fullName evidence="1">DinB-like domain-containing protein</fullName>
    </recommendedName>
</protein>
<dbReference type="NCBIfam" id="NF047843">
    <property type="entry name" value="MST_Rv0443"/>
    <property type="match status" value="1"/>
</dbReference>
<evidence type="ECO:0000313" key="3">
    <source>
        <dbReference type="Proteomes" id="UP000195787"/>
    </source>
</evidence>
<dbReference type="InterPro" id="IPR034660">
    <property type="entry name" value="DinB/YfiT-like"/>
</dbReference>
<evidence type="ECO:0000313" key="2">
    <source>
        <dbReference type="EMBL" id="SJM68562.1"/>
    </source>
</evidence>
<dbReference type="Pfam" id="PF12867">
    <property type="entry name" value="DinB_2"/>
    <property type="match status" value="1"/>
</dbReference>
<dbReference type="Proteomes" id="UP000195787">
    <property type="component" value="Unassembled WGS sequence"/>
</dbReference>
<dbReference type="InterPro" id="IPR024775">
    <property type="entry name" value="DinB-like"/>
</dbReference>
<dbReference type="SUPFAM" id="SSF109854">
    <property type="entry name" value="DinB/YfiT-like putative metalloenzymes"/>
    <property type="match status" value="1"/>
</dbReference>
<dbReference type="AlphaFoldDB" id="A0A1R4GKU9"/>